<organism evidence="2 3">
    <name type="scientific">Prorocentrum cordatum</name>
    <dbReference type="NCBI Taxonomy" id="2364126"/>
    <lineage>
        <taxon>Eukaryota</taxon>
        <taxon>Sar</taxon>
        <taxon>Alveolata</taxon>
        <taxon>Dinophyceae</taxon>
        <taxon>Prorocentrales</taxon>
        <taxon>Prorocentraceae</taxon>
        <taxon>Prorocentrum</taxon>
    </lineage>
</organism>
<keyword evidence="3" id="KW-1185">Reference proteome</keyword>
<reference evidence="2" key="1">
    <citation type="submission" date="2023-10" db="EMBL/GenBank/DDBJ databases">
        <authorList>
            <person name="Chen Y."/>
            <person name="Shah S."/>
            <person name="Dougan E. K."/>
            <person name="Thang M."/>
            <person name="Chan C."/>
        </authorList>
    </citation>
    <scope>NUCLEOTIDE SEQUENCE [LARGE SCALE GENOMIC DNA]</scope>
</reference>
<dbReference type="Proteomes" id="UP001189429">
    <property type="component" value="Unassembled WGS sequence"/>
</dbReference>
<feature type="compositionally biased region" description="Basic residues" evidence="1">
    <location>
        <begin position="117"/>
        <end position="133"/>
    </location>
</feature>
<protein>
    <submittedName>
        <fullName evidence="2">Uncharacterized protein</fullName>
    </submittedName>
</protein>
<feature type="region of interest" description="Disordered" evidence="1">
    <location>
        <begin position="84"/>
        <end position="159"/>
    </location>
</feature>
<feature type="compositionally biased region" description="Low complexity" evidence="1">
    <location>
        <begin position="623"/>
        <end position="634"/>
    </location>
</feature>
<feature type="region of interest" description="Disordered" evidence="1">
    <location>
        <begin position="981"/>
        <end position="1019"/>
    </location>
</feature>
<feature type="compositionally biased region" description="Basic residues" evidence="1">
    <location>
        <begin position="366"/>
        <end position="375"/>
    </location>
</feature>
<feature type="compositionally biased region" description="Basic and acidic residues" evidence="1">
    <location>
        <begin position="387"/>
        <end position="401"/>
    </location>
</feature>
<evidence type="ECO:0000313" key="3">
    <source>
        <dbReference type="Proteomes" id="UP001189429"/>
    </source>
</evidence>
<proteinExistence type="predicted"/>
<feature type="compositionally biased region" description="Acidic residues" evidence="1">
    <location>
        <begin position="988"/>
        <end position="999"/>
    </location>
</feature>
<feature type="region of interest" description="Disordered" evidence="1">
    <location>
        <begin position="710"/>
        <end position="736"/>
    </location>
</feature>
<gene>
    <name evidence="2" type="ORF">PCOR1329_LOCUS35529</name>
</gene>
<comment type="caution">
    <text evidence="2">The sequence shown here is derived from an EMBL/GenBank/DDBJ whole genome shotgun (WGS) entry which is preliminary data.</text>
</comment>
<name>A0ABN9T4Q3_9DINO</name>
<dbReference type="EMBL" id="CAUYUJ010014338">
    <property type="protein sequence ID" value="CAK0839981.1"/>
    <property type="molecule type" value="Genomic_DNA"/>
</dbReference>
<feature type="region of interest" description="Disordered" evidence="1">
    <location>
        <begin position="614"/>
        <end position="641"/>
    </location>
</feature>
<sequence>MGDMLDRTPPELLRRMTEAADRSSSEAAERTKSGELAKDVYNEVGTALIEEVKQFMLADVGAIQLNQYKAYCYRPKLFLENSDLPDDAPAEVPHEPGAAGDGHGVGHDEAGGGGRGKGGRKGGKGKGRRKSKVSRNGDDDDAGQGDADGEDGGKTKACGSCKKEKSIKEFYESQNDCKVCRKEDRQMMGMAERQGLTSWLKDLKNKKPAEYAKLKKVVMKVVPNAQGRREFNLVQYKEEMYTRAEVESNKMGKMMWEGEYREFAQSAEGGFLTKDEYEAQWKKWMEDPDHPKDEDGPRGYTQCLVKKGKYISDKEAMGKKKSVEASGKAIKKCDEATAKSLMNQATGGMDVEDNLLNFGQDEKSKALKVKGKKKAAAHDDTEDCSDEEKTSNRTSKADESNQGKGITPKKVSAEEWLNGTGPQKINKANRDCLWDVGKLETTAASRMKDMEAALEDFAKDPDKDKFSSEIKTVKNRLEALGHVLSLDPSKLKTCPSEKGYIANVETAAGAADRIASESLDRSSIRSSHDTNPINSAGPCPRYKDLITIAQAKGKVDFNDCQSDEDVKSRKTEISDQYSAIPNLLKFCSTGVSDLYSARTMLHKRRTLEAKAAEEARKKRQKEANAASGAGNGPATKKAKQSQIQTYPIFDVDLPGGRDMFSIPNIPIDALVAFATKHDGDLGTSPCDSIDPEKPLLLPFHVSPAHLESRVGRERSEMQFDNQEEQDRWEESATSLNKGTATLSEEIEGFKEEFRASDLRLTIGRAVSPLPDEECETVVMDWFLNYCQLDKAGFRNVPAPKAAENRQLYNVAGLGCFAIAAGVQDCRVEPSALPTLRGQVGGTRTIVACRVDEVISFLVETKGQSDVTTKMSIEFIKSAIAADVEDFVNSGRMMWWGTVGPWEAIYLPAGSICAERINNGEDCYGFKLSLFNAKDSKALDIMKKYGDEIESATGRPSEATKQAIKFVNEVRSFEAEAAAAVVGAAPPTGDEDVQDQEEAEGLQGASGGGGPEPVTIQVDE</sequence>
<evidence type="ECO:0000256" key="1">
    <source>
        <dbReference type="SAM" id="MobiDB-lite"/>
    </source>
</evidence>
<evidence type="ECO:0000313" key="2">
    <source>
        <dbReference type="EMBL" id="CAK0839981.1"/>
    </source>
</evidence>
<accession>A0ABN9T4Q3</accession>
<feature type="region of interest" description="Disordered" evidence="1">
    <location>
        <begin position="366"/>
        <end position="422"/>
    </location>
</feature>
<feature type="compositionally biased region" description="Acidic residues" evidence="1">
    <location>
        <begin position="138"/>
        <end position="150"/>
    </location>
</feature>